<gene>
    <name evidence="2" type="primary">carD_64</name>
    <name evidence="2" type="ORF">SDC9_209949</name>
</gene>
<comment type="similarity">
    <text evidence="1">Belongs to the ETF beta-subunit/FixA family.</text>
</comment>
<evidence type="ECO:0000313" key="2">
    <source>
        <dbReference type="EMBL" id="MPN62202.1"/>
    </source>
</evidence>
<dbReference type="GO" id="GO:0016491">
    <property type="term" value="F:oxidoreductase activity"/>
    <property type="evidence" value="ECO:0007669"/>
    <property type="project" value="UniProtKB-KW"/>
</dbReference>
<dbReference type="InterPro" id="IPR000049">
    <property type="entry name" value="ET-Flavoprotein_bsu_CS"/>
</dbReference>
<reference evidence="2" key="1">
    <citation type="submission" date="2019-08" db="EMBL/GenBank/DDBJ databases">
        <authorList>
            <person name="Kucharzyk K."/>
            <person name="Murdoch R.W."/>
            <person name="Higgins S."/>
            <person name="Loffler F."/>
        </authorList>
    </citation>
    <scope>NUCLEOTIDE SEQUENCE</scope>
</reference>
<dbReference type="AlphaFoldDB" id="A0A645JG63"/>
<proteinExistence type="inferred from homology"/>
<dbReference type="EC" id="1.3.1.108" evidence="2"/>
<dbReference type="SUPFAM" id="SSF52402">
    <property type="entry name" value="Adenine nucleotide alpha hydrolases-like"/>
    <property type="match status" value="1"/>
</dbReference>
<comment type="caution">
    <text evidence="2">The sequence shown here is derived from an EMBL/GenBank/DDBJ whole genome shotgun (WGS) entry which is preliminary data.</text>
</comment>
<accession>A0A645JG63</accession>
<dbReference type="EMBL" id="VSSQ01139880">
    <property type="protein sequence ID" value="MPN62202.1"/>
    <property type="molecule type" value="Genomic_DNA"/>
</dbReference>
<dbReference type="Gene3D" id="3.40.50.620">
    <property type="entry name" value="HUPs"/>
    <property type="match status" value="1"/>
</dbReference>
<organism evidence="2">
    <name type="scientific">bioreactor metagenome</name>
    <dbReference type="NCBI Taxonomy" id="1076179"/>
    <lineage>
        <taxon>unclassified sequences</taxon>
        <taxon>metagenomes</taxon>
        <taxon>ecological metagenomes</taxon>
    </lineage>
</organism>
<dbReference type="GO" id="GO:0009055">
    <property type="term" value="F:electron transfer activity"/>
    <property type="evidence" value="ECO:0007669"/>
    <property type="project" value="InterPro"/>
</dbReference>
<dbReference type="PANTHER" id="PTHR21294:SF17">
    <property type="entry name" value="PROTEIN FIXA"/>
    <property type="match status" value="1"/>
</dbReference>
<name>A0A645JG63_9ZZZZ</name>
<protein>
    <submittedName>
        <fullName evidence="2">Caffeyl-CoA reductase-Etf complex subunit CarD</fullName>
        <ecNumber evidence="2">1.3.1.108</ecNumber>
    </submittedName>
</protein>
<dbReference type="InterPro" id="IPR014729">
    <property type="entry name" value="Rossmann-like_a/b/a_fold"/>
</dbReference>
<dbReference type="InterPro" id="IPR012255">
    <property type="entry name" value="ETF_b"/>
</dbReference>
<sequence length="115" mass="12821">MAEDHLVVKRQFEDGYHIVKIKTPCLLTAIAELAEPRYMSVAGIVEAYEEEVKILGFEDLKDALELDMIGLRGSPTNVYRSFTKEVKGAGTLLKDLSAEQAVAAIMEKLDEKHLI</sequence>
<dbReference type="PROSITE" id="PS01065">
    <property type="entry name" value="ETF_BETA"/>
    <property type="match status" value="1"/>
</dbReference>
<keyword evidence="2" id="KW-0560">Oxidoreductase</keyword>
<dbReference type="PANTHER" id="PTHR21294">
    <property type="entry name" value="ELECTRON TRANSFER FLAVOPROTEIN BETA-SUBUNIT"/>
    <property type="match status" value="1"/>
</dbReference>
<evidence type="ECO:0000256" key="1">
    <source>
        <dbReference type="ARBA" id="ARBA00007557"/>
    </source>
</evidence>